<sequence length="131" mass="14562">MPASGMTTPSTAPLTERIIAAVIDIVIVAGLCFFPRIGWILGLIYHLGKESMPFMNGQSCGKHLLKIKVVNIPQLTPITGQHEKSVIRGLVMLIPVLNLIDLWWFVSRGYRLADKWAETTVVYSTKENQAD</sequence>
<feature type="transmembrane region" description="Helical" evidence="1">
    <location>
        <begin position="86"/>
        <end position="106"/>
    </location>
</feature>
<proteinExistence type="predicted"/>
<dbReference type="AlphaFoldDB" id="A0A9J6ZSP7"/>
<keyword evidence="1" id="KW-0472">Membrane</keyword>
<dbReference type="EMBL" id="CP098400">
    <property type="protein sequence ID" value="URW80248.1"/>
    <property type="molecule type" value="Genomic_DNA"/>
</dbReference>
<feature type="transmembrane region" description="Helical" evidence="1">
    <location>
        <begin position="18"/>
        <end position="45"/>
    </location>
</feature>
<reference evidence="2" key="1">
    <citation type="submission" date="2022-05" db="EMBL/GenBank/DDBJ databases">
        <authorList>
            <person name="Sun X."/>
        </authorList>
    </citation>
    <scope>NUCLEOTIDE SEQUENCE</scope>
    <source>
        <strain evidence="2">Ai-910</strain>
    </source>
</reference>
<dbReference type="Proteomes" id="UP001056426">
    <property type="component" value="Chromosome"/>
</dbReference>
<evidence type="ECO:0000313" key="2">
    <source>
        <dbReference type="EMBL" id="URW80248.1"/>
    </source>
</evidence>
<keyword evidence="1" id="KW-0812">Transmembrane</keyword>
<keyword evidence="1" id="KW-1133">Transmembrane helix</keyword>
<dbReference type="KEGG" id="alkq:M9189_02590"/>
<dbReference type="GO" id="GO:0016020">
    <property type="term" value="C:membrane"/>
    <property type="evidence" value="ECO:0007669"/>
    <property type="project" value="UniProtKB-SubCell"/>
</dbReference>
<accession>A0A9J6ZSP7</accession>
<gene>
    <name evidence="2" type="ORF">M9189_02590</name>
</gene>
<evidence type="ECO:0000256" key="1">
    <source>
        <dbReference type="SAM" id="Phobius"/>
    </source>
</evidence>
<protein>
    <recommendedName>
        <fullName evidence="4">RDD domain-containing protein</fullName>
    </recommendedName>
</protein>
<evidence type="ECO:0000313" key="3">
    <source>
        <dbReference type="Proteomes" id="UP001056426"/>
    </source>
</evidence>
<name>A0A9J6ZSP7_9BACT</name>
<keyword evidence="3" id="KW-1185">Reference proteome</keyword>
<dbReference type="RefSeq" id="WP_250724389.1">
    <property type="nucleotide sequence ID" value="NZ_CP098400.1"/>
</dbReference>
<evidence type="ECO:0008006" key="4">
    <source>
        <dbReference type="Google" id="ProtNLM"/>
    </source>
</evidence>
<organism evidence="2 3">
    <name type="scientific">Xiashengella succiniciproducens</name>
    <dbReference type="NCBI Taxonomy" id="2949635"/>
    <lineage>
        <taxon>Bacteria</taxon>
        <taxon>Pseudomonadati</taxon>
        <taxon>Bacteroidota</taxon>
        <taxon>Bacteroidia</taxon>
        <taxon>Marinilabiliales</taxon>
        <taxon>Marinilabiliaceae</taxon>
        <taxon>Xiashengella</taxon>
    </lineage>
</organism>
<reference evidence="2" key="2">
    <citation type="submission" date="2022-06" db="EMBL/GenBank/DDBJ databases">
        <title>Xiashengella guii gen. nov. sp. nov., a bacterium isolated form anaerobic digestion tank.</title>
        <authorList>
            <person name="Huang H."/>
        </authorList>
    </citation>
    <scope>NUCLEOTIDE SEQUENCE</scope>
    <source>
        <strain evidence="2">Ai-910</strain>
    </source>
</reference>